<evidence type="ECO:0000256" key="1">
    <source>
        <dbReference type="SAM" id="MobiDB-lite"/>
    </source>
</evidence>
<keyword evidence="3" id="KW-1185">Reference proteome</keyword>
<sequence>MPEPSSSRAAGEAAFVGSAHPPHLPAAGQPHIAHHAPPSNTRAIGEAAAVGAQPEQTVAEVKKVTPHEPSSSRAAGEELFVNREPGSGDGIDQPGSRNHNRQSAIVEKVQTMLGDADLLHSEKLQADGNEKVVKGTAATQN</sequence>
<gene>
    <name evidence="2" type="ORF">M427DRAFT_28853</name>
</gene>
<organism evidence="2 3">
    <name type="scientific">Gonapodya prolifera (strain JEL478)</name>
    <name type="common">Monoblepharis prolifera</name>
    <dbReference type="NCBI Taxonomy" id="1344416"/>
    <lineage>
        <taxon>Eukaryota</taxon>
        <taxon>Fungi</taxon>
        <taxon>Fungi incertae sedis</taxon>
        <taxon>Chytridiomycota</taxon>
        <taxon>Chytridiomycota incertae sedis</taxon>
        <taxon>Monoblepharidomycetes</taxon>
        <taxon>Monoblepharidales</taxon>
        <taxon>Gonapodyaceae</taxon>
        <taxon>Gonapodya</taxon>
    </lineage>
</organism>
<protein>
    <submittedName>
        <fullName evidence="2">Uncharacterized protein</fullName>
    </submittedName>
</protein>
<feature type="region of interest" description="Disordered" evidence="1">
    <location>
        <begin position="1"/>
        <end position="103"/>
    </location>
</feature>
<proteinExistence type="predicted"/>
<reference evidence="2 3" key="1">
    <citation type="journal article" date="2015" name="Genome Biol. Evol.">
        <title>Phylogenomic analyses indicate that early fungi evolved digesting cell walls of algal ancestors of land plants.</title>
        <authorList>
            <person name="Chang Y."/>
            <person name="Wang S."/>
            <person name="Sekimoto S."/>
            <person name="Aerts A.L."/>
            <person name="Choi C."/>
            <person name="Clum A."/>
            <person name="LaButti K.M."/>
            <person name="Lindquist E.A."/>
            <person name="Yee Ngan C."/>
            <person name="Ohm R.A."/>
            <person name="Salamov A.A."/>
            <person name="Grigoriev I.V."/>
            <person name="Spatafora J.W."/>
            <person name="Berbee M.L."/>
        </authorList>
    </citation>
    <scope>NUCLEOTIDE SEQUENCE [LARGE SCALE GENOMIC DNA]</scope>
    <source>
        <strain evidence="2 3">JEL478</strain>
    </source>
</reference>
<dbReference type="Proteomes" id="UP000070544">
    <property type="component" value="Unassembled WGS sequence"/>
</dbReference>
<evidence type="ECO:0000313" key="2">
    <source>
        <dbReference type="EMBL" id="KXS19381.1"/>
    </source>
</evidence>
<evidence type="ECO:0000313" key="3">
    <source>
        <dbReference type="Proteomes" id="UP000070544"/>
    </source>
</evidence>
<accession>A0A139ARJ7</accession>
<name>A0A139ARJ7_GONPJ</name>
<dbReference type="AlphaFoldDB" id="A0A139ARJ7"/>
<dbReference type="EMBL" id="KQ965738">
    <property type="protein sequence ID" value="KXS19381.1"/>
    <property type="molecule type" value="Genomic_DNA"/>
</dbReference>